<evidence type="ECO:0000256" key="3">
    <source>
        <dbReference type="ARBA" id="ARBA00023125"/>
    </source>
</evidence>
<dbReference type="RefSeq" id="WP_250918757.1">
    <property type="nucleotide sequence ID" value="NZ_JAMQAW010000007.1"/>
</dbReference>
<organism evidence="6 7">
    <name type="scientific">Streptomyces albipurpureus</name>
    <dbReference type="NCBI Taxonomy" id="2897419"/>
    <lineage>
        <taxon>Bacteria</taxon>
        <taxon>Bacillati</taxon>
        <taxon>Actinomycetota</taxon>
        <taxon>Actinomycetes</taxon>
        <taxon>Kitasatosporales</taxon>
        <taxon>Streptomycetaceae</taxon>
        <taxon>Streptomyces</taxon>
    </lineage>
</organism>
<evidence type="ECO:0000313" key="7">
    <source>
        <dbReference type="Proteomes" id="UP001431429"/>
    </source>
</evidence>
<evidence type="ECO:0000256" key="4">
    <source>
        <dbReference type="ARBA" id="ARBA00023163"/>
    </source>
</evidence>
<dbReference type="Pfam" id="PF03466">
    <property type="entry name" value="LysR_substrate"/>
    <property type="match status" value="2"/>
</dbReference>
<dbReference type="EMBL" id="JAMQAW010000007">
    <property type="protein sequence ID" value="MCM2388424.1"/>
    <property type="molecule type" value="Genomic_DNA"/>
</dbReference>
<dbReference type="Pfam" id="PF00126">
    <property type="entry name" value="HTH_1"/>
    <property type="match status" value="1"/>
</dbReference>
<keyword evidence="4" id="KW-0804">Transcription</keyword>
<comment type="similarity">
    <text evidence="1">Belongs to the LysR transcriptional regulatory family.</text>
</comment>
<dbReference type="InterPro" id="IPR037402">
    <property type="entry name" value="YidZ_PBP2"/>
</dbReference>
<keyword evidence="3" id="KW-0238">DNA-binding</keyword>
<dbReference type="InterPro" id="IPR036390">
    <property type="entry name" value="WH_DNA-bd_sf"/>
</dbReference>
<dbReference type="Gene3D" id="1.10.10.10">
    <property type="entry name" value="Winged helix-like DNA-binding domain superfamily/Winged helix DNA-binding domain"/>
    <property type="match status" value="1"/>
</dbReference>
<keyword evidence="2" id="KW-0805">Transcription regulation</keyword>
<dbReference type="PRINTS" id="PR00039">
    <property type="entry name" value="HTHLYSR"/>
</dbReference>
<dbReference type="SUPFAM" id="SSF46785">
    <property type="entry name" value="Winged helix' DNA-binding domain"/>
    <property type="match status" value="1"/>
</dbReference>
<dbReference type="SUPFAM" id="SSF53850">
    <property type="entry name" value="Periplasmic binding protein-like II"/>
    <property type="match status" value="1"/>
</dbReference>
<feature type="domain" description="HTH lysR-type" evidence="5">
    <location>
        <begin position="8"/>
        <end position="64"/>
    </location>
</feature>
<protein>
    <submittedName>
        <fullName evidence="6">LysR family transcriptional regulator</fullName>
    </submittedName>
</protein>
<dbReference type="Gene3D" id="3.40.190.10">
    <property type="entry name" value="Periplasmic binding protein-like II"/>
    <property type="match status" value="2"/>
</dbReference>
<comment type="caution">
    <text evidence="6">The sequence shown here is derived from an EMBL/GenBank/DDBJ whole genome shotgun (WGS) entry which is preliminary data.</text>
</comment>
<evidence type="ECO:0000256" key="1">
    <source>
        <dbReference type="ARBA" id="ARBA00009437"/>
    </source>
</evidence>
<dbReference type="InterPro" id="IPR000847">
    <property type="entry name" value="LysR_HTH_N"/>
</dbReference>
<dbReference type="InterPro" id="IPR005119">
    <property type="entry name" value="LysR_subst-bd"/>
</dbReference>
<dbReference type="InterPro" id="IPR050389">
    <property type="entry name" value="LysR-type_TF"/>
</dbReference>
<dbReference type="InterPro" id="IPR036388">
    <property type="entry name" value="WH-like_DNA-bd_sf"/>
</dbReference>
<proteinExistence type="inferred from homology"/>
<dbReference type="PANTHER" id="PTHR30118:SF15">
    <property type="entry name" value="TRANSCRIPTIONAL REGULATORY PROTEIN"/>
    <property type="match status" value="1"/>
</dbReference>
<dbReference type="PROSITE" id="PS50931">
    <property type="entry name" value="HTH_LYSR"/>
    <property type="match status" value="1"/>
</dbReference>
<evidence type="ECO:0000313" key="6">
    <source>
        <dbReference type="EMBL" id="MCM2388424.1"/>
    </source>
</evidence>
<dbReference type="PANTHER" id="PTHR30118">
    <property type="entry name" value="HTH-TYPE TRANSCRIPTIONAL REGULATOR LEUO-RELATED"/>
    <property type="match status" value="1"/>
</dbReference>
<dbReference type="Proteomes" id="UP001431429">
    <property type="component" value="Unassembled WGS sequence"/>
</dbReference>
<dbReference type="CDD" id="cd08417">
    <property type="entry name" value="PBP2_Nitroaromatics_like"/>
    <property type="match status" value="1"/>
</dbReference>
<accession>A0ABT0UIZ6</accession>
<keyword evidence="7" id="KW-1185">Reference proteome</keyword>
<name>A0ABT0UIZ6_9ACTN</name>
<evidence type="ECO:0000256" key="2">
    <source>
        <dbReference type="ARBA" id="ARBA00023015"/>
    </source>
</evidence>
<gene>
    <name evidence="6" type="ORF">NBG84_08950</name>
</gene>
<sequence>MTHIRNADLNLLEALAVLLEERHVSRAAARFHLSQSAMSRTLQRLRDTFGDELLVRAGSGYEPTPRGRQIQSELADILPRLESLLRGNPFDPATAIGNFRVQCTDHATAVLGPRIFRQVCQTAPQLTLNVTPFGDHTFPDVEQGRADLAISGVTAPKSLHWETLFEEEFVCLMAADHPLVRGGGPALAVEAGAAGVGASLADPEAVGEQRAAGGRLALADFLDYRHVVVAVLGDEQTMVDRRLAELGRRRSVGLRVPFFSAAATALPGTELIATLPRQATAAYARDPAYRVVEAPGELPPFPYGIAWHPRMDADPGHRWLRDIVRSAAAELPGVHP</sequence>
<reference evidence="6" key="1">
    <citation type="submission" date="2022-06" db="EMBL/GenBank/DDBJ databases">
        <title>Genome public.</title>
        <authorList>
            <person name="Sun Q."/>
        </authorList>
    </citation>
    <scope>NUCLEOTIDE SEQUENCE</scope>
    <source>
        <strain evidence="6">CWNU-1</strain>
    </source>
</reference>
<evidence type="ECO:0000259" key="5">
    <source>
        <dbReference type="PROSITE" id="PS50931"/>
    </source>
</evidence>